<comment type="caution">
    <text evidence="2">The sequence shown here is derived from an EMBL/GenBank/DDBJ whole genome shotgun (WGS) entry which is preliminary data.</text>
</comment>
<reference evidence="2" key="1">
    <citation type="journal article" date="2023" name="Front. Mar. Sci.">
        <title>A new Merluccius polli reference genome to investigate the effects of global change in West African waters.</title>
        <authorList>
            <person name="Mateo J.L."/>
            <person name="Blanco-Fernandez C."/>
            <person name="Garcia-Vazquez E."/>
            <person name="Machado-Schiaffino G."/>
        </authorList>
    </citation>
    <scope>NUCLEOTIDE SEQUENCE</scope>
    <source>
        <strain evidence="2">C29</strain>
        <tissue evidence="2">Fin</tissue>
    </source>
</reference>
<dbReference type="AlphaFoldDB" id="A0AA47N0D5"/>
<dbReference type="Proteomes" id="UP001174136">
    <property type="component" value="Unassembled WGS sequence"/>
</dbReference>
<evidence type="ECO:0000256" key="1">
    <source>
        <dbReference type="SAM" id="MobiDB-lite"/>
    </source>
</evidence>
<protein>
    <submittedName>
        <fullName evidence="2">Uncharacterized protein</fullName>
    </submittedName>
</protein>
<dbReference type="EMBL" id="JAOPHQ010001770">
    <property type="protein sequence ID" value="KAK0149381.1"/>
    <property type="molecule type" value="Genomic_DNA"/>
</dbReference>
<accession>A0AA47N0D5</accession>
<organism evidence="2 3">
    <name type="scientific">Merluccius polli</name>
    <name type="common">Benguela hake</name>
    <name type="synonym">Merluccius cadenati</name>
    <dbReference type="NCBI Taxonomy" id="89951"/>
    <lineage>
        <taxon>Eukaryota</taxon>
        <taxon>Metazoa</taxon>
        <taxon>Chordata</taxon>
        <taxon>Craniata</taxon>
        <taxon>Vertebrata</taxon>
        <taxon>Euteleostomi</taxon>
        <taxon>Actinopterygii</taxon>
        <taxon>Neopterygii</taxon>
        <taxon>Teleostei</taxon>
        <taxon>Neoteleostei</taxon>
        <taxon>Acanthomorphata</taxon>
        <taxon>Zeiogadaria</taxon>
        <taxon>Gadariae</taxon>
        <taxon>Gadiformes</taxon>
        <taxon>Gadoidei</taxon>
        <taxon>Merlucciidae</taxon>
        <taxon>Merluccius</taxon>
    </lineage>
</organism>
<sequence>MEYLAGLQGLSESQKLQFVLGSLEGEAKREVQASSEDKRDSAKHVFDFLATLYGDITPMRELFTRLRRRSDNGLGVGDALLRDQFLLGLQDGPIRQSLRLQLRRDPTLSFEDLRKETLALELDHSEAINQPTCMAASSAYTPAPPSAVDWKRELHAEIMKDVKEQMADDPPTGVTPGPVYQPTFAPGTVLLRQQPGAEKTPRSADQFEVPVGRPG</sequence>
<feature type="region of interest" description="Disordered" evidence="1">
    <location>
        <begin position="165"/>
        <end position="215"/>
    </location>
</feature>
<proteinExistence type="predicted"/>
<keyword evidence="3" id="KW-1185">Reference proteome</keyword>
<name>A0AA47N0D5_MERPO</name>
<evidence type="ECO:0000313" key="3">
    <source>
        <dbReference type="Proteomes" id="UP001174136"/>
    </source>
</evidence>
<gene>
    <name evidence="2" type="ORF">N1851_009894</name>
</gene>
<evidence type="ECO:0000313" key="2">
    <source>
        <dbReference type="EMBL" id="KAK0149381.1"/>
    </source>
</evidence>